<reference evidence="1 2" key="1">
    <citation type="submission" date="2020-07" db="EMBL/GenBank/DDBJ databases">
        <title>Sequencing the genomes of 1000 actinobacteria strains.</title>
        <authorList>
            <person name="Klenk H.-P."/>
        </authorList>
    </citation>
    <scope>NUCLEOTIDE SEQUENCE [LARGE SCALE GENOMIC DNA]</scope>
    <source>
        <strain evidence="1 2">DSM 40398</strain>
    </source>
</reference>
<accession>A0A7Y9EG70</accession>
<gene>
    <name evidence="1" type="ORF">BJY14_003143</name>
</gene>
<evidence type="ECO:0000313" key="2">
    <source>
        <dbReference type="Proteomes" id="UP000529783"/>
    </source>
</evidence>
<dbReference type="Proteomes" id="UP000529783">
    <property type="component" value="Unassembled WGS sequence"/>
</dbReference>
<keyword evidence="2" id="KW-1185">Reference proteome</keyword>
<protein>
    <submittedName>
        <fullName evidence="1">Integrase</fullName>
    </submittedName>
</protein>
<proteinExistence type="predicted"/>
<evidence type="ECO:0000313" key="1">
    <source>
        <dbReference type="EMBL" id="NYD47160.1"/>
    </source>
</evidence>
<name>A0A7Y9EG70_9ACTN</name>
<dbReference type="AlphaFoldDB" id="A0A7Y9EG70"/>
<dbReference type="EMBL" id="JACCBA010000001">
    <property type="protein sequence ID" value="NYD47160.1"/>
    <property type="molecule type" value="Genomic_DNA"/>
</dbReference>
<sequence>MHRGAGVPVIRLHEARHTAATLALEAGLAV</sequence>
<comment type="caution">
    <text evidence="1">The sequence shown here is derived from an EMBL/GenBank/DDBJ whole genome shotgun (WGS) entry which is preliminary data.</text>
</comment>
<organism evidence="1 2">
    <name type="scientific">Actinomadura luteofluorescens</name>
    <dbReference type="NCBI Taxonomy" id="46163"/>
    <lineage>
        <taxon>Bacteria</taxon>
        <taxon>Bacillati</taxon>
        <taxon>Actinomycetota</taxon>
        <taxon>Actinomycetes</taxon>
        <taxon>Streptosporangiales</taxon>
        <taxon>Thermomonosporaceae</taxon>
        <taxon>Actinomadura</taxon>
    </lineage>
</organism>